<dbReference type="Pfam" id="PF04932">
    <property type="entry name" value="Wzy_C"/>
    <property type="match status" value="1"/>
</dbReference>
<evidence type="ECO:0000256" key="2">
    <source>
        <dbReference type="ARBA" id="ARBA00022692"/>
    </source>
</evidence>
<feature type="domain" description="O-antigen ligase-related" evidence="6">
    <location>
        <begin position="188"/>
        <end position="338"/>
    </location>
</feature>
<dbReference type="RefSeq" id="WP_055044285.1">
    <property type="nucleotide sequence ID" value="NZ_LBGR01000011.1"/>
</dbReference>
<dbReference type="InterPro" id="IPR007016">
    <property type="entry name" value="O-antigen_ligase-rel_domated"/>
</dbReference>
<organism evidence="7 8">
    <name type="scientific">Vibrio metoecus</name>
    <dbReference type="NCBI Taxonomy" id="1481663"/>
    <lineage>
        <taxon>Bacteria</taxon>
        <taxon>Pseudomonadati</taxon>
        <taxon>Pseudomonadota</taxon>
        <taxon>Gammaproteobacteria</taxon>
        <taxon>Vibrionales</taxon>
        <taxon>Vibrionaceae</taxon>
        <taxon>Vibrio</taxon>
    </lineage>
</organism>
<feature type="transmembrane region" description="Helical" evidence="5">
    <location>
        <begin position="88"/>
        <end position="104"/>
    </location>
</feature>
<dbReference type="Proteomes" id="UP000216173">
    <property type="component" value="Unassembled WGS sequence"/>
</dbReference>
<evidence type="ECO:0000256" key="4">
    <source>
        <dbReference type="ARBA" id="ARBA00023136"/>
    </source>
</evidence>
<feature type="transmembrane region" description="Helical" evidence="5">
    <location>
        <begin position="31"/>
        <end position="49"/>
    </location>
</feature>
<name>A0A271VPS1_VIBMT</name>
<sequence length="404" mass="46085">MINRSYFFQFAFLLLLMVLVFLLPYSHVNGVVLGFLVLGLMLSVCYARNLNILRSVLLGWGAFAVWYAASSLWTKNPDLVWHGLRKEILYPLVAFLVGFLGLKVQPVRVQTCFISWILVAGTCFALVVIIYFHKGFGVTGLQWLSEKYFPNVGDGSTFLALFSAVGFLIWQVPLYRWCRVVLLALYQATMLYATLLTQNRMGMLCFVLLALLTVGYICFFLSRKSRLVLVLVMVPVLLYGTYQAFVLKSHYISEGSIDPTAVVIEVGKNDARIWTWKYYISRIKGHSLLGYGAGYMNLNATFRGDFPKHFNVDTQMHAHNVLLNKQLQLGVIGLVLFLLLYASAARPFLHRPATVIQLSGLSLMALFFFKSMTDDFFIRNNLILFWLLLGILWQLRQLELTQEE</sequence>
<keyword evidence="2 5" id="KW-0812">Transmembrane</keyword>
<feature type="transmembrane region" description="Helical" evidence="5">
    <location>
        <begin position="201"/>
        <end position="220"/>
    </location>
</feature>
<dbReference type="PANTHER" id="PTHR37422">
    <property type="entry name" value="TEICHURONIC ACID BIOSYNTHESIS PROTEIN TUAE"/>
    <property type="match status" value="1"/>
</dbReference>
<comment type="subcellular location">
    <subcellularLocation>
        <location evidence="1">Membrane</location>
        <topology evidence="1">Multi-pass membrane protein</topology>
    </subcellularLocation>
</comment>
<feature type="transmembrane region" description="Helical" evidence="5">
    <location>
        <begin position="376"/>
        <end position="395"/>
    </location>
</feature>
<evidence type="ECO:0000256" key="5">
    <source>
        <dbReference type="SAM" id="Phobius"/>
    </source>
</evidence>
<evidence type="ECO:0000259" key="6">
    <source>
        <dbReference type="Pfam" id="PF04932"/>
    </source>
</evidence>
<feature type="transmembrane region" description="Helical" evidence="5">
    <location>
        <begin position="177"/>
        <end position="195"/>
    </location>
</feature>
<feature type="transmembrane region" description="Helical" evidence="5">
    <location>
        <begin position="111"/>
        <end position="132"/>
    </location>
</feature>
<feature type="transmembrane region" description="Helical" evidence="5">
    <location>
        <begin position="56"/>
        <end position="73"/>
    </location>
</feature>
<dbReference type="EMBL" id="NMSH01000021">
    <property type="protein sequence ID" value="PAR20170.1"/>
    <property type="molecule type" value="Genomic_DNA"/>
</dbReference>
<feature type="transmembrane region" description="Helical" evidence="5">
    <location>
        <begin position="152"/>
        <end position="170"/>
    </location>
</feature>
<feature type="transmembrane region" description="Helical" evidence="5">
    <location>
        <begin position="327"/>
        <end position="345"/>
    </location>
</feature>
<gene>
    <name evidence="7" type="ORF">CGU03_13085</name>
</gene>
<keyword evidence="4 5" id="KW-0472">Membrane</keyword>
<dbReference type="GO" id="GO:0016020">
    <property type="term" value="C:membrane"/>
    <property type="evidence" value="ECO:0007669"/>
    <property type="project" value="UniProtKB-SubCell"/>
</dbReference>
<dbReference type="PANTHER" id="PTHR37422:SF17">
    <property type="entry name" value="O-ANTIGEN LIGASE"/>
    <property type="match status" value="1"/>
</dbReference>
<proteinExistence type="predicted"/>
<evidence type="ECO:0000256" key="1">
    <source>
        <dbReference type="ARBA" id="ARBA00004141"/>
    </source>
</evidence>
<protein>
    <recommendedName>
        <fullName evidence="6">O-antigen ligase-related domain-containing protein</fullName>
    </recommendedName>
</protein>
<keyword evidence="3 5" id="KW-1133">Transmembrane helix</keyword>
<accession>A0A271VPS1</accession>
<feature type="transmembrane region" description="Helical" evidence="5">
    <location>
        <begin position="7"/>
        <end position="25"/>
    </location>
</feature>
<dbReference type="InterPro" id="IPR051533">
    <property type="entry name" value="WaaL-like"/>
</dbReference>
<dbReference type="AlphaFoldDB" id="A0A271VPS1"/>
<evidence type="ECO:0000313" key="8">
    <source>
        <dbReference type="Proteomes" id="UP000216173"/>
    </source>
</evidence>
<evidence type="ECO:0000256" key="3">
    <source>
        <dbReference type="ARBA" id="ARBA00022989"/>
    </source>
</evidence>
<feature type="transmembrane region" description="Helical" evidence="5">
    <location>
        <begin position="352"/>
        <end position="370"/>
    </location>
</feature>
<comment type="caution">
    <text evidence="7">The sequence shown here is derived from an EMBL/GenBank/DDBJ whole genome shotgun (WGS) entry which is preliminary data.</text>
</comment>
<reference evidence="8" key="1">
    <citation type="submission" date="2017-07" db="EMBL/GenBank/DDBJ databases">
        <authorList>
            <person name="Boucher Y."/>
            <person name="Orata F.D."/>
        </authorList>
    </citation>
    <scope>NUCLEOTIDE SEQUENCE [LARGE SCALE GENOMIC DNA]</scope>
    <source>
        <strain evidence="8">OYP9E10</strain>
    </source>
</reference>
<feature type="transmembrane region" description="Helical" evidence="5">
    <location>
        <begin position="227"/>
        <end position="245"/>
    </location>
</feature>
<evidence type="ECO:0000313" key="7">
    <source>
        <dbReference type="EMBL" id="PAR20170.1"/>
    </source>
</evidence>